<reference evidence="1" key="1">
    <citation type="submission" date="2015-11" db="EMBL/GenBank/DDBJ databases">
        <title>De novo transcriptome assembly of four potential Pierce s Disease insect vectors from Arizona vineyards.</title>
        <authorList>
            <person name="Tassone E.E."/>
        </authorList>
    </citation>
    <scope>NUCLEOTIDE SEQUENCE</scope>
</reference>
<dbReference type="AlphaFoldDB" id="A0A1B6IXI7"/>
<sequence>EVDENDITLWLGADNNGGYEPLTDEEVIASFFPDANESDAEEADPVMSHGDAVTKLNELMVYFERQAETSPAELLMLKRLRDRTARKRQTTLVQPKLTEFFTRK</sequence>
<evidence type="ECO:0000313" key="1">
    <source>
        <dbReference type="EMBL" id="JAS91634.1"/>
    </source>
</evidence>
<accession>A0A1B6IXI7</accession>
<feature type="non-terminal residue" evidence="1">
    <location>
        <position position="1"/>
    </location>
</feature>
<name>A0A1B6IXI7_9HEMI</name>
<proteinExistence type="predicted"/>
<dbReference type="EMBL" id="GECU01016072">
    <property type="protein sequence ID" value="JAS91634.1"/>
    <property type="molecule type" value="Transcribed_RNA"/>
</dbReference>
<organism evidence="1">
    <name type="scientific">Homalodisca liturata</name>
    <dbReference type="NCBI Taxonomy" id="320908"/>
    <lineage>
        <taxon>Eukaryota</taxon>
        <taxon>Metazoa</taxon>
        <taxon>Ecdysozoa</taxon>
        <taxon>Arthropoda</taxon>
        <taxon>Hexapoda</taxon>
        <taxon>Insecta</taxon>
        <taxon>Pterygota</taxon>
        <taxon>Neoptera</taxon>
        <taxon>Paraneoptera</taxon>
        <taxon>Hemiptera</taxon>
        <taxon>Auchenorrhyncha</taxon>
        <taxon>Membracoidea</taxon>
        <taxon>Cicadellidae</taxon>
        <taxon>Cicadellinae</taxon>
        <taxon>Proconiini</taxon>
        <taxon>Homalodisca</taxon>
    </lineage>
</organism>
<gene>
    <name evidence="1" type="ORF">g.55200</name>
</gene>
<protein>
    <submittedName>
        <fullName evidence="1">Uncharacterized protein</fullName>
    </submittedName>
</protein>